<name>A0A1L7WHT2_9HELO</name>
<sequence>MSQTASITTSSSSQADWTLPPGSWDTHVHIFDPQAYPYSPKRAYSPREASFQQLISFGQSLTANNSTPNMVLVLPSPYGNLNESILDLLRKQESGGKLKGIVVLEKEQMGKENLLEMDKLGVRGVRLNMVSSGGSVSGDALKEAMAETAGYIKDAGLGGKWWIQLFIPGHFWDELRHIVENLGVRIIADHLGGMKGLSTLAQDTSIVEQPGFNSLITLAKSQHLIVKVSGFPRASEEEKEGYPDLELVVKRLAVEVPDQLIWASDWPHTGEAKHRKGRSIDIPEPFRDTDDVAILKSLRSWVSKDVWEKMMVTTPGRIYA</sequence>
<dbReference type="SUPFAM" id="SSF51556">
    <property type="entry name" value="Metallo-dependent hydrolases"/>
    <property type="match status" value="1"/>
</dbReference>
<dbReference type="EMBL" id="FJOG01000002">
    <property type="protein sequence ID" value="CZR52334.1"/>
    <property type="molecule type" value="Genomic_DNA"/>
</dbReference>
<dbReference type="InterPro" id="IPR052358">
    <property type="entry name" value="Aro_Compnd_Degr_Hydrolases"/>
</dbReference>
<dbReference type="PANTHER" id="PTHR35563:SF2">
    <property type="entry name" value="BARREL METAL-DEPENDENT HYDROLASE, PUTATIVE (AFU_ORTHOLOGUE AFUA_1G16240)-RELATED"/>
    <property type="match status" value="1"/>
</dbReference>
<feature type="domain" description="Amidohydrolase-related" evidence="1">
    <location>
        <begin position="24"/>
        <end position="319"/>
    </location>
</feature>
<dbReference type="AlphaFoldDB" id="A0A1L7WHT2"/>
<dbReference type="Pfam" id="PF04909">
    <property type="entry name" value="Amidohydro_2"/>
    <property type="match status" value="1"/>
</dbReference>
<dbReference type="GO" id="GO:0016787">
    <property type="term" value="F:hydrolase activity"/>
    <property type="evidence" value="ECO:0007669"/>
    <property type="project" value="InterPro"/>
</dbReference>
<dbReference type="Gene3D" id="3.20.20.140">
    <property type="entry name" value="Metal-dependent hydrolases"/>
    <property type="match status" value="1"/>
</dbReference>
<organism evidence="2 3">
    <name type="scientific">Phialocephala subalpina</name>
    <dbReference type="NCBI Taxonomy" id="576137"/>
    <lineage>
        <taxon>Eukaryota</taxon>
        <taxon>Fungi</taxon>
        <taxon>Dikarya</taxon>
        <taxon>Ascomycota</taxon>
        <taxon>Pezizomycotina</taxon>
        <taxon>Leotiomycetes</taxon>
        <taxon>Helotiales</taxon>
        <taxon>Mollisiaceae</taxon>
        <taxon>Phialocephala</taxon>
        <taxon>Phialocephala fortinii species complex</taxon>
    </lineage>
</organism>
<evidence type="ECO:0000313" key="3">
    <source>
        <dbReference type="Proteomes" id="UP000184330"/>
    </source>
</evidence>
<accession>A0A1L7WHT2</accession>
<evidence type="ECO:0000313" key="2">
    <source>
        <dbReference type="EMBL" id="CZR52334.1"/>
    </source>
</evidence>
<dbReference type="OrthoDB" id="2135488at2759"/>
<proteinExistence type="predicted"/>
<dbReference type="PANTHER" id="PTHR35563">
    <property type="entry name" value="BARREL METAL-DEPENDENT HYDROLASE, PUTATIVE (AFU_ORTHOLOGUE AFUA_1G16240)-RELATED"/>
    <property type="match status" value="1"/>
</dbReference>
<protein>
    <recommendedName>
        <fullName evidence="1">Amidohydrolase-related domain-containing protein</fullName>
    </recommendedName>
</protein>
<evidence type="ECO:0000259" key="1">
    <source>
        <dbReference type="Pfam" id="PF04909"/>
    </source>
</evidence>
<reference evidence="2 3" key="1">
    <citation type="submission" date="2016-03" db="EMBL/GenBank/DDBJ databases">
        <authorList>
            <person name="Ploux O."/>
        </authorList>
    </citation>
    <scope>NUCLEOTIDE SEQUENCE [LARGE SCALE GENOMIC DNA]</scope>
    <source>
        <strain evidence="2 3">UAMH 11012</strain>
    </source>
</reference>
<gene>
    <name evidence="2" type="ORF">PAC_02211</name>
</gene>
<dbReference type="InterPro" id="IPR006680">
    <property type="entry name" value="Amidohydro-rel"/>
</dbReference>
<keyword evidence="3" id="KW-1185">Reference proteome</keyword>
<dbReference type="InterPro" id="IPR032466">
    <property type="entry name" value="Metal_Hydrolase"/>
</dbReference>
<dbReference type="Proteomes" id="UP000184330">
    <property type="component" value="Unassembled WGS sequence"/>
</dbReference>